<evidence type="ECO:0000313" key="2">
    <source>
        <dbReference type="EMBL" id="CAB1445512.1"/>
    </source>
</evidence>
<keyword evidence="3" id="KW-1185">Reference proteome</keyword>
<name>A0A9N7Z1J7_PLEPL</name>
<gene>
    <name evidence="2" type="ORF">PLEPLA_LOCUS33243</name>
</gene>
<dbReference type="AlphaFoldDB" id="A0A9N7Z1J7"/>
<proteinExistence type="predicted"/>
<dbReference type="EMBL" id="CADEAL010003669">
    <property type="protein sequence ID" value="CAB1445512.1"/>
    <property type="molecule type" value="Genomic_DNA"/>
</dbReference>
<evidence type="ECO:0000313" key="3">
    <source>
        <dbReference type="Proteomes" id="UP001153269"/>
    </source>
</evidence>
<reference evidence="2" key="1">
    <citation type="submission" date="2020-03" db="EMBL/GenBank/DDBJ databases">
        <authorList>
            <person name="Weist P."/>
        </authorList>
    </citation>
    <scope>NUCLEOTIDE SEQUENCE</scope>
</reference>
<protein>
    <submittedName>
        <fullName evidence="2">Uncharacterized protein</fullName>
    </submittedName>
</protein>
<evidence type="ECO:0000256" key="1">
    <source>
        <dbReference type="SAM" id="MobiDB-lite"/>
    </source>
</evidence>
<sequence>MKTSWTDHHLRQKYHSCSHHHHHHIKQMNQQEEQFEMPCLGVSSLQRQIIPSTTNPRVPRRSALHPPPRCQDLQASQHPATPAFLFLAS</sequence>
<organism evidence="2 3">
    <name type="scientific">Pleuronectes platessa</name>
    <name type="common">European plaice</name>
    <dbReference type="NCBI Taxonomy" id="8262"/>
    <lineage>
        <taxon>Eukaryota</taxon>
        <taxon>Metazoa</taxon>
        <taxon>Chordata</taxon>
        <taxon>Craniata</taxon>
        <taxon>Vertebrata</taxon>
        <taxon>Euteleostomi</taxon>
        <taxon>Actinopterygii</taxon>
        <taxon>Neopterygii</taxon>
        <taxon>Teleostei</taxon>
        <taxon>Neoteleostei</taxon>
        <taxon>Acanthomorphata</taxon>
        <taxon>Carangaria</taxon>
        <taxon>Pleuronectiformes</taxon>
        <taxon>Pleuronectoidei</taxon>
        <taxon>Pleuronectidae</taxon>
        <taxon>Pleuronectes</taxon>
    </lineage>
</organism>
<accession>A0A9N7Z1J7</accession>
<comment type="caution">
    <text evidence="2">The sequence shown here is derived from an EMBL/GenBank/DDBJ whole genome shotgun (WGS) entry which is preliminary data.</text>
</comment>
<feature type="region of interest" description="Disordered" evidence="1">
    <location>
        <begin position="52"/>
        <end position="76"/>
    </location>
</feature>
<dbReference type="Proteomes" id="UP001153269">
    <property type="component" value="Unassembled WGS sequence"/>
</dbReference>